<dbReference type="EMBL" id="CP121261">
    <property type="protein sequence ID" value="WFP10511.1"/>
    <property type="molecule type" value="Genomic_DNA"/>
</dbReference>
<reference evidence="6 7" key="1">
    <citation type="submission" date="2023-03" db="EMBL/GenBank/DDBJ databases">
        <title>Achromobacter spanius LIG8.</title>
        <authorList>
            <person name="Shrestha S."/>
        </authorList>
    </citation>
    <scope>NUCLEOTIDE SEQUENCE [LARGE SCALE GENOMIC DNA]</scope>
    <source>
        <strain evidence="6 7">LIG8</strain>
    </source>
</reference>
<dbReference type="PROSITE" id="PS50931">
    <property type="entry name" value="HTH_LYSR"/>
    <property type="match status" value="1"/>
</dbReference>
<dbReference type="PANTHER" id="PTHR30419">
    <property type="entry name" value="HTH-TYPE TRANSCRIPTIONAL REGULATOR YBHD"/>
    <property type="match status" value="1"/>
</dbReference>
<dbReference type="Gene3D" id="3.40.190.10">
    <property type="entry name" value="Periplasmic binding protein-like II"/>
    <property type="match status" value="2"/>
</dbReference>
<name>A0ABY8H053_9BURK</name>
<evidence type="ECO:0000256" key="1">
    <source>
        <dbReference type="ARBA" id="ARBA00009437"/>
    </source>
</evidence>
<dbReference type="Proteomes" id="UP001214170">
    <property type="component" value="Chromosome"/>
</dbReference>
<comment type="similarity">
    <text evidence="1">Belongs to the LysR transcriptional regulatory family.</text>
</comment>
<accession>A0ABY8H053</accession>
<evidence type="ECO:0000256" key="3">
    <source>
        <dbReference type="ARBA" id="ARBA00023125"/>
    </source>
</evidence>
<dbReference type="InterPro" id="IPR000847">
    <property type="entry name" value="LysR_HTH_N"/>
</dbReference>
<sequence length="307" mass="33761">MPFDLHQLAAFNAVVAAGSLGRAADAMHVTQSALSRIVRRLEVHVGAPLFERHSKGMQLTDVGLALLPHATSLLRDAEGAKEEIRALLGLAKGTIRVGAVGSIACQILPTALTRTCQRWPMLQVEVVEGVWDRLASALLSREIDLALGAHTHDTDEIISVPDCCWEDTSYVVAATTHPLRARRALNLADTLTHKWAIMPRGTGPFEHMKALFTRHRLPTPEVTVETRSITVLKNLIAHSDFLGWMPEPMYYAEQRAGLLDRLPIPGACDTRTLTAFRRSHGLLPLPAAKLLNELRRLATHPPRQPTP</sequence>
<dbReference type="InterPro" id="IPR050950">
    <property type="entry name" value="HTH-type_LysR_regulators"/>
</dbReference>
<feature type="domain" description="HTH lysR-type" evidence="5">
    <location>
        <begin position="3"/>
        <end position="60"/>
    </location>
</feature>
<dbReference type="Pfam" id="PF00126">
    <property type="entry name" value="HTH_1"/>
    <property type="match status" value="1"/>
</dbReference>
<evidence type="ECO:0000313" key="7">
    <source>
        <dbReference type="Proteomes" id="UP001214170"/>
    </source>
</evidence>
<evidence type="ECO:0000256" key="4">
    <source>
        <dbReference type="ARBA" id="ARBA00023163"/>
    </source>
</evidence>
<dbReference type="Pfam" id="PF03466">
    <property type="entry name" value="LysR_substrate"/>
    <property type="match status" value="1"/>
</dbReference>
<evidence type="ECO:0000256" key="2">
    <source>
        <dbReference type="ARBA" id="ARBA00023015"/>
    </source>
</evidence>
<proteinExistence type="inferred from homology"/>
<keyword evidence="2" id="KW-0805">Transcription regulation</keyword>
<evidence type="ECO:0000313" key="6">
    <source>
        <dbReference type="EMBL" id="WFP10511.1"/>
    </source>
</evidence>
<keyword evidence="3" id="KW-0238">DNA-binding</keyword>
<evidence type="ECO:0000259" key="5">
    <source>
        <dbReference type="PROSITE" id="PS50931"/>
    </source>
</evidence>
<keyword evidence="7" id="KW-1185">Reference proteome</keyword>
<dbReference type="SUPFAM" id="SSF53850">
    <property type="entry name" value="Periplasmic binding protein-like II"/>
    <property type="match status" value="1"/>
</dbReference>
<dbReference type="PANTHER" id="PTHR30419:SF8">
    <property type="entry name" value="NITROGEN ASSIMILATION TRANSCRIPTIONAL ACTIVATOR-RELATED"/>
    <property type="match status" value="1"/>
</dbReference>
<dbReference type="InterPro" id="IPR036390">
    <property type="entry name" value="WH_DNA-bd_sf"/>
</dbReference>
<dbReference type="SUPFAM" id="SSF46785">
    <property type="entry name" value="Winged helix' DNA-binding domain"/>
    <property type="match status" value="1"/>
</dbReference>
<dbReference type="InterPro" id="IPR036388">
    <property type="entry name" value="WH-like_DNA-bd_sf"/>
</dbReference>
<organism evidence="6 7">
    <name type="scientific">Achromobacter spanius</name>
    <dbReference type="NCBI Taxonomy" id="217203"/>
    <lineage>
        <taxon>Bacteria</taxon>
        <taxon>Pseudomonadati</taxon>
        <taxon>Pseudomonadota</taxon>
        <taxon>Betaproteobacteria</taxon>
        <taxon>Burkholderiales</taxon>
        <taxon>Alcaligenaceae</taxon>
        <taxon>Achromobacter</taxon>
    </lineage>
</organism>
<dbReference type="Gene3D" id="1.10.10.10">
    <property type="entry name" value="Winged helix-like DNA-binding domain superfamily/Winged helix DNA-binding domain"/>
    <property type="match status" value="1"/>
</dbReference>
<dbReference type="PRINTS" id="PR00039">
    <property type="entry name" value="HTHLYSR"/>
</dbReference>
<gene>
    <name evidence="6" type="ORF">P8T11_11815</name>
</gene>
<dbReference type="RefSeq" id="WP_268081766.1">
    <property type="nucleotide sequence ID" value="NZ_CP106885.1"/>
</dbReference>
<keyword evidence="4" id="KW-0804">Transcription</keyword>
<protein>
    <submittedName>
        <fullName evidence="6">LysR family transcriptional regulator</fullName>
    </submittedName>
</protein>
<dbReference type="InterPro" id="IPR005119">
    <property type="entry name" value="LysR_subst-bd"/>
</dbReference>